<protein>
    <submittedName>
        <fullName evidence="3">Putative siderophore-interacting protein</fullName>
    </submittedName>
</protein>
<dbReference type="KEGG" id="arev:RVR_10155"/>
<gene>
    <name evidence="3" type="ORF">RVR_10155</name>
</gene>
<evidence type="ECO:0000313" key="4">
    <source>
        <dbReference type="Proteomes" id="UP000595703"/>
    </source>
</evidence>
<keyword evidence="4" id="KW-1185">Reference proteome</keyword>
<dbReference type="CDD" id="cd06193">
    <property type="entry name" value="siderophore_interacting"/>
    <property type="match status" value="1"/>
</dbReference>
<dbReference type="PANTHER" id="PTHR30157:SF0">
    <property type="entry name" value="NADPH-DEPENDENT FERRIC-CHELATE REDUCTASE"/>
    <property type="match status" value="1"/>
</dbReference>
<dbReference type="InterPro" id="IPR007037">
    <property type="entry name" value="SIP_rossman_dom"/>
</dbReference>
<reference evidence="3 4" key="1">
    <citation type="journal article" date="2010" name="J. Bacteriol.">
        <title>Biochemical characterization of a novel indole prenyltransferase from Streptomyces sp. SN-593.</title>
        <authorList>
            <person name="Takahashi S."/>
            <person name="Takagi H."/>
            <person name="Toyoda A."/>
            <person name="Uramoto M."/>
            <person name="Nogawa T."/>
            <person name="Ueki M."/>
            <person name="Sakaki Y."/>
            <person name="Osada H."/>
        </authorList>
    </citation>
    <scope>NUCLEOTIDE SEQUENCE [LARGE SCALE GENOMIC DNA]</scope>
    <source>
        <strain evidence="3 4">SN-593</strain>
    </source>
</reference>
<dbReference type="Gene3D" id="3.40.50.80">
    <property type="entry name" value="Nucleotide-binding domain of ferredoxin-NADP reductase (FNR) module"/>
    <property type="match status" value="1"/>
</dbReference>
<dbReference type="Pfam" id="PF04954">
    <property type="entry name" value="SIP"/>
    <property type="match status" value="1"/>
</dbReference>
<organism evidence="3 4">
    <name type="scientific">Actinacidiphila reveromycinica</name>
    <dbReference type="NCBI Taxonomy" id="659352"/>
    <lineage>
        <taxon>Bacteria</taxon>
        <taxon>Bacillati</taxon>
        <taxon>Actinomycetota</taxon>
        <taxon>Actinomycetes</taxon>
        <taxon>Kitasatosporales</taxon>
        <taxon>Streptomycetaceae</taxon>
        <taxon>Actinacidiphila</taxon>
    </lineage>
</organism>
<dbReference type="PANTHER" id="PTHR30157">
    <property type="entry name" value="FERRIC REDUCTASE, NADPH-DEPENDENT"/>
    <property type="match status" value="1"/>
</dbReference>
<evidence type="ECO:0000313" key="3">
    <source>
        <dbReference type="EMBL" id="BBB02286.1"/>
    </source>
</evidence>
<dbReference type="Pfam" id="PF08021">
    <property type="entry name" value="FAD_binding_9"/>
    <property type="match status" value="1"/>
</dbReference>
<accession>A0A7U3UXW1</accession>
<dbReference type="Gene3D" id="2.40.30.10">
    <property type="entry name" value="Translation factors"/>
    <property type="match status" value="1"/>
</dbReference>
<feature type="domain" description="Siderophore-interacting FAD-binding" evidence="2">
    <location>
        <begin position="2"/>
        <end position="120"/>
    </location>
</feature>
<dbReference type="EMBL" id="AP018365">
    <property type="protein sequence ID" value="BBB02286.1"/>
    <property type="molecule type" value="Genomic_DNA"/>
</dbReference>
<evidence type="ECO:0000259" key="1">
    <source>
        <dbReference type="Pfam" id="PF04954"/>
    </source>
</evidence>
<dbReference type="InterPro" id="IPR039374">
    <property type="entry name" value="SIP_fam"/>
</dbReference>
<proteinExistence type="predicted"/>
<reference evidence="3 4" key="3">
    <citation type="journal article" date="2011" name="Nat. Chem. Biol.">
        <title>Reveromycin A biosynthesis uses RevG and RevJ for stereospecific spiroacetal formation.</title>
        <authorList>
            <person name="Takahashi S."/>
            <person name="Toyoda A."/>
            <person name="Sekiyama Y."/>
            <person name="Takagi H."/>
            <person name="Nogawa T."/>
            <person name="Uramoto M."/>
            <person name="Suzuki R."/>
            <person name="Koshino H."/>
            <person name="Kumano T."/>
            <person name="Panthee S."/>
            <person name="Dairi T."/>
            <person name="Ishikawa J."/>
            <person name="Ikeda H."/>
            <person name="Sakaki Y."/>
            <person name="Osada H."/>
        </authorList>
    </citation>
    <scope>NUCLEOTIDE SEQUENCE [LARGE SCALE GENOMIC DNA]</scope>
    <source>
        <strain evidence="3 4">SN-593</strain>
    </source>
</reference>
<name>A0A7U3UXW1_9ACTN</name>
<dbReference type="Proteomes" id="UP000595703">
    <property type="component" value="Chromosome"/>
</dbReference>
<feature type="domain" description="SIP-like Rossmann fold" evidence="1">
    <location>
        <begin position="132"/>
        <end position="248"/>
    </location>
</feature>
<evidence type="ECO:0000259" key="2">
    <source>
        <dbReference type="Pfam" id="PF08021"/>
    </source>
</evidence>
<sequence>MASTTRLTPNMQRVTVRGDELREFPWRGYDHWFRLFFRHPHQERFHVPEAGGETWWKPYLAMPDEIRPHCANYTVADFRAEDGEMDIDVVVHRGPDGELAGAVAIWACSTAPGEELALIDQGILYDAPDDASSVLLVADESGLPAVAGILRSLSPDTVGRVFQEVPSDGDCRVLSGPPGVRVEWIPRADERTVPGSAALAALRGHDAVDPGGYAFVVGEQTLATEGRRHLHRAGMPKNRITFSGFWKSELH</sequence>
<reference evidence="3 4" key="4">
    <citation type="journal article" date="2020" name="Sci. Rep.">
        <title>beta-carboline chemical signals induce reveromycin production through a LuxR family regulator in Streptomyces sp. SN-593.</title>
        <authorList>
            <person name="Panthee S."/>
            <person name="Kito N."/>
            <person name="Hayashi T."/>
            <person name="Shimizu T."/>
            <person name="Ishikawa J."/>
            <person name="Hamamoto H."/>
            <person name="Osada H."/>
            <person name="Takahashi S."/>
        </authorList>
    </citation>
    <scope>NUCLEOTIDE SEQUENCE [LARGE SCALE GENOMIC DNA]</scope>
    <source>
        <strain evidence="3 4">SN-593</strain>
    </source>
</reference>
<dbReference type="InterPro" id="IPR039261">
    <property type="entry name" value="FNR_nucleotide-bd"/>
</dbReference>
<dbReference type="InterPro" id="IPR013113">
    <property type="entry name" value="SIP_FAD-bd"/>
</dbReference>
<dbReference type="AlphaFoldDB" id="A0A7U3UXW1"/>
<reference evidence="3 4" key="2">
    <citation type="journal article" date="2011" name="J. Antibiot.">
        <title>Furaquinocins I and J: novel polyketide isoprenoid hybrid compounds from Streptomyces reveromyceticus SN-593.</title>
        <authorList>
            <person name="Panthee S."/>
            <person name="Takahashi S."/>
            <person name="Takagi H."/>
            <person name="Nogawa T."/>
            <person name="Oowada E."/>
            <person name="Uramoto M."/>
            <person name="Osada H."/>
        </authorList>
    </citation>
    <scope>NUCLEOTIDE SEQUENCE [LARGE SCALE GENOMIC DNA]</scope>
    <source>
        <strain evidence="3 4">SN-593</strain>
    </source>
</reference>